<feature type="non-terminal residue" evidence="1">
    <location>
        <position position="106"/>
    </location>
</feature>
<comment type="caution">
    <text evidence="1">The sequence shown here is derived from an EMBL/GenBank/DDBJ whole genome shotgun (WGS) entry which is preliminary data.</text>
</comment>
<dbReference type="Proteomes" id="UP000276133">
    <property type="component" value="Unassembled WGS sequence"/>
</dbReference>
<keyword evidence="2" id="KW-1185">Reference proteome</keyword>
<proteinExistence type="predicted"/>
<evidence type="ECO:0000313" key="1">
    <source>
        <dbReference type="EMBL" id="RNA07033.1"/>
    </source>
</evidence>
<name>A0A3M7Q6Q1_BRAPC</name>
<organism evidence="1 2">
    <name type="scientific">Brachionus plicatilis</name>
    <name type="common">Marine rotifer</name>
    <name type="synonym">Brachionus muelleri</name>
    <dbReference type="NCBI Taxonomy" id="10195"/>
    <lineage>
        <taxon>Eukaryota</taxon>
        <taxon>Metazoa</taxon>
        <taxon>Spiralia</taxon>
        <taxon>Gnathifera</taxon>
        <taxon>Rotifera</taxon>
        <taxon>Eurotatoria</taxon>
        <taxon>Monogononta</taxon>
        <taxon>Pseudotrocha</taxon>
        <taxon>Ploima</taxon>
        <taxon>Brachionidae</taxon>
        <taxon>Brachionus</taxon>
    </lineage>
</organism>
<reference evidence="1 2" key="1">
    <citation type="journal article" date="2018" name="Sci. Rep.">
        <title>Genomic signatures of local adaptation to the degree of environmental predictability in rotifers.</title>
        <authorList>
            <person name="Franch-Gras L."/>
            <person name="Hahn C."/>
            <person name="Garcia-Roger E.M."/>
            <person name="Carmona M.J."/>
            <person name="Serra M."/>
            <person name="Gomez A."/>
        </authorList>
    </citation>
    <scope>NUCLEOTIDE SEQUENCE [LARGE SCALE GENOMIC DNA]</scope>
    <source>
        <strain evidence="1">HYR1</strain>
    </source>
</reference>
<protein>
    <submittedName>
        <fullName evidence="1">Uncharacterized protein</fullName>
    </submittedName>
</protein>
<dbReference type="AlphaFoldDB" id="A0A3M7Q6Q1"/>
<dbReference type="EMBL" id="REGN01007187">
    <property type="protein sequence ID" value="RNA07033.1"/>
    <property type="molecule type" value="Genomic_DNA"/>
</dbReference>
<sequence length="106" mass="12371">MEKCFGKKYCPLDWNKFGSGVVDELINRSNQYGIKIDFDQKICDEILNEVLDKNKIQWSCICGGFFTEPGSDRNADIFIYDGGKNFLNNEEYLNSFLNEPYQKIEF</sequence>
<gene>
    <name evidence="1" type="ORF">BpHYR1_007981</name>
</gene>
<evidence type="ECO:0000313" key="2">
    <source>
        <dbReference type="Proteomes" id="UP000276133"/>
    </source>
</evidence>
<accession>A0A3M7Q6Q1</accession>